<keyword evidence="2" id="KW-0472">Membrane</keyword>
<dbReference type="RefSeq" id="WP_110672990.1">
    <property type="nucleotide sequence ID" value="NZ_PYBW01000141.1"/>
</dbReference>
<keyword evidence="2" id="KW-1133">Transmembrane helix</keyword>
<proteinExistence type="predicted"/>
<protein>
    <submittedName>
        <fullName evidence="3">Uncharacterized protein</fullName>
    </submittedName>
</protein>
<evidence type="ECO:0000256" key="2">
    <source>
        <dbReference type="SAM" id="Phobius"/>
    </source>
</evidence>
<dbReference type="EMBL" id="PYBW01000141">
    <property type="protein sequence ID" value="PYC68160.1"/>
    <property type="molecule type" value="Genomic_DNA"/>
</dbReference>
<accession>A0A2V4NIX6</accession>
<dbReference type="Pfam" id="PF20401">
    <property type="entry name" value="Rhomboid_2"/>
    <property type="match status" value="1"/>
</dbReference>
<evidence type="ECO:0000313" key="3">
    <source>
        <dbReference type="EMBL" id="PYC68160.1"/>
    </source>
</evidence>
<feature type="transmembrane region" description="Helical" evidence="2">
    <location>
        <begin position="127"/>
        <end position="150"/>
    </location>
</feature>
<dbReference type="OrthoDB" id="3613079at2"/>
<feature type="compositionally biased region" description="Low complexity" evidence="1">
    <location>
        <begin position="256"/>
        <end position="270"/>
    </location>
</feature>
<feature type="transmembrane region" description="Helical" evidence="2">
    <location>
        <begin position="93"/>
        <end position="115"/>
    </location>
</feature>
<name>A0A2V4NIX6_9ACTN</name>
<dbReference type="InterPro" id="IPR046862">
    <property type="entry name" value="Rhomboid_2"/>
</dbReference>
<gene>
    <name evidence="3" type="ORF">C7C46_29510</name>
</gene>
<dbReference type="Proteomes" id="UP000248039">
    <property type="component" value="Unassembled WGS sequence"/>
</dbReference>
<evidence type="ECO:0000256" key="1">
    <source>
        <dbReference type="SAM" id="MobiDB-lite"/>
    </source>
</evidence>
<organism evidence="3 4">
    <name type="scientific">Streptomyces tateyamensis</name>
    <dbReference type="NCBI Taxonomy" id="565073"/>
    <lineage>
        <taxon>Bacteria</taxon>
        <taxon>Bacillati</taxon>
        <taxon>Actinomycetota</taxon>
        <taxon>Actinomycetes</taxon>
        <taxon>Kitasatosporales</taxon>
        <taxon>Streptomycetaceae</taxon>
        <taxon>Streptomyces</taxon>
    </lineage>
</organism>
<dbReference type="AlphaFoldDB" id="A0A2V4NIX6"/>
<keyword evidence="4" id="KW-1185">Reference proteome</keyword>
<comment type="caution">
    <text evidence="3">The sequence shown here is derived from an EMBL/GenBank/DDBJ whole genome shotgun (WGS) entry which is preliminary data.</text>
</comment>
<sequence length="270" mass="28131">MAEATPSGTRGVPVARYAGLRLGLRGGPLHWLLERLPTPSRNPFAVGYLLLLAGTTALTQFGDPQLVHQLQTMSSTDGHHLTSTPLRSLLMSGLWVVGPVWMPYFWAFALTVAPLERRVGAARTAGVFAAGHVVGTLVSQGVVAVAVALGRVGPSILDELDIGISYGVLACLGAMAGLLSRRGRVLALAAAVLLVAHQLSEDADLVTAIGHPTALLAGVALWRPLRRGPGRPRGPLGRLRLRLPRAAKVPGRRPRGAAAGAGTGLTAPVR</sequence>
<feature type="transmembrane region" description="Helical" evidence="2">
    <location>
        <begin position="44"/>
        <end position="62"/>
    </location>
</feature>
<keyword evidence="2" id="KW-0812">Transmembrane</keyword>
<evidence type="ECO:0000313" key="4">
    <source>
        <dbReference type="Proteomes" id="UP000248039"/>
    </source>
</evidence>
<feature type="region of interest" description="Disordered" evidence="1">
    <location>
        <begin position="249"/>
        <end position="270"/>
    </location>
</feature>
<reference evidence="3 4" key="1">
    <citation type="submission" date="2018-03" db="EMBL/GenBank/DDBJ databases">
        <title>Bioinformatic expansion and discovery of thiopeptide antibiotics.</title>
        <authorList>
            <person name="Schwalen C.J."/>
            <person name="Hudson G.A."/>
            <person name="Mitchell D.A."/>
        </authorList>
    </citation>
    <scope>NUCLEOTIDE SEQUENCE [LARGE SCALE GENOMIC DNA]</scope>
    <source>
        <strain evidence="3 4">ATCC 21389</strain>
    </source>
</reference>
<feature type="transmembrane region" description="Helical" evidence="2">
    <location>
        <begin position="162"/>
        <end position="178"/>
    </location>
</feature>